<dbReference type="GO" id="GO:0004315">
    <property type="term" value="F:3-oxoacyl-[acyl-carrier-protein] synthase activity"/>
    <property type="evidence" value="ECO:0007669"/>
    <property type="project" value="InterPro"/>
</dbReference>
<evidence type="ECO:0000256" key="2">
    <source>
        <dbReference type="ARBA" id="ARBA00022516"/>
    </source>
</evidence>
<dbReference type="InterPro" id="IPR004655">
    <property type="entry name" value="FabH"/>
</dbReference>
<dbReference type="RefSeq" id="WP_006599096.1">
    <property type="nucleotide sequence ID" value="NZ_GL622359.1"/>
</dbReference>
<dbReference type="Pfam" id="PF08541">
    <property type="entry name" value="ACP_syn_III_C"/>
    <property type="match status" value="1"/>
</dbReference>
<accession>E6MHW9</accession>
<dbReference type="Gene3D" id="3.40.47.10">
    <property type="match status" value="1"/>
</dbReference>
<comment type="caution">
    <text evidence="12">The sequence shown here is derived from an EMBL/GenBank/DDBJ whole genome shotgun (WGS) entry which is preliminary data.</text>
</comment>
<dbReference type="SUPFAM" id="SSF53901">
    <property type="entry name" value="Thiolase-like"/>
    <property type="match status" value="1"/>
</dbReference>
<dbReference type="InterPro" id="IPR013747">
    <property type="entry name" value="ACP_syn_III_C"/>
</dbReference>
<evidence type="ECO:0000256" key="3">
    <source>
        <dbReference type="ARBA" id="ARBA00022679"/>
    </source>
</evidence>
<dbReference type="Proteomes" id="UP000004754">
    <property type="component" value="Unassembled WGS sequence"/>
</dbReference>
<keyword evidence="9" id="KW-0963">Cytoplasm</keyword>
<dbReference type="InterPro" id="IPR016039">
    <property type="entry name" value="Thiolase-like"/>
</dbReference>
<keyword evidence="7 9" id="KW-0511">Multifunctional enzyme</keyword>
<reference evidence="12 13" key="1">
    <citation type="submission" date="2010-12" db="EMBL/GenBank/DDBJ databases">
        <authorList>
            <person name="Muzny D."/>
            <person name="Qin X."/>
            <person name="Deng J."/>
            <person name="Jiang H."/>
            <person name="Liu Y."/>
            <person name="Qu J."/>
            <person name="Song X.-Z."/>
            <person name="Zhang L."/>
            <person name="Thornton R."/>
            <person name="Coyle M."/>
            <person name="Francisco L."/>
            <person name="Jackson L."/>
            <person name="Javaid M."/>
            <person name="Korchina V."/>
            <person name="Kovar C."/>
            <person name="Mata R."/>
            <person name="Mathew T."/>
            <person name="Ngo R."/>
            <person name="Nguyen L."/>
            <person name="Nguyen N."/>
            <person name="Okwuonu G."/>
            <person name="Ongeri F."/>
            <person name="Pham C."/>
            <person name="Simmons D."/>
            <person name="Wilczek-Boney K."/>
            <person name="Hale W."/>
            <person name="Jakkamsetti A."/>
            <person name="Pham P."/>
            <person name="Ruth R."/>
            <person name="San Lucas F."/>
            <person name="Warren J."/>
            <person name="Zhang J."/>
            <person name="Zhao Z."/>
            <person name="Zhou C."/>
            <person name="Zhu D."/>
            <person name="Lee S."/>
            <person name="Bess C."/>
            <person name="Blankenburg K."/>
            <person name="Forbes L."/>
            <person name="Fu Q."/>
            <person name="Gubbala S."/>
            <person name="Hirani K."/>
            <person name="Jayaseelan J.C."/>
            <person name="Lara F."/>
            <person name="Munidasa M."/>
            <person name="Palculict T."/>
            <person name="Patil S."/>
            <person name="Pu L.-L."/>
            <person name="Saada N."/>
            <person name="Tang L."/>
            <person name="Weissenberger G."/>
            <person name="Zhu Y."/>
            <person name="Hemphill L."/>
            <person name="Shang Y."/>
            <person name="Youmans B."/>
            <person name="Ayvaz T."/>
            <person name="Ross M."/>
            <person name="Santibanez J."/>
            <person name="Aqrawi P."/>
            <person name="Gross S."/>
            <person name="Joshi V."/>
            <person name="Fowler G."/>
            <person name="Nazareth L."/>
            <person name="Reid J."/>
            <person name="Worley K."/>
            <person name="Petrosino J."/>
            <person name="Highlander S."/>
            <person name="Gibbs R."/>
        </authorList>
    </citation>
    <scope>NUCLEOTIDE SEQUENCE [LARGE SCALE GENOMIC DNA]</scope>
    <source>
        <strain evidence="12 13">ATCC 23263</strain>
    </source>
</reference>
<evidence type="ECO:0000256" key="1">
    <source>
        <dbReference type="ARBA" id="ARBA00008642"/>
    </source>
</evidence>
<dbReference type="HOGENOM" id="CLU_039592_4_0_9"/>
<dbReference type="UniPathway" id="UPA00094"/>
<keyword evidence="5 9" id="KW-0443">Lipid metabolism</keyword>
<comment type="function">
    <text evidence="9">Catalyzes the condensation reaction of fatty acid synthesis by the addition to an acyl acceptor of two carbons from malonyl-ACP. Catalyzes the first condensation reaction which initiates fatty acid synthesis and may therefore play a role in governing the total rate of fatty acid production. Possesses both acetoacetyl-ACP synthase and acetyl transacylase activities. Its substrate specificity determines the biosynthesis of branched-chain and/or straight-chain of fatty acids.</text>
</comment>
<comment type="catalytic activity">
    <reaction evidence="9">
        <text>malonyl-[ACP] + acetyl-CoA + H(+) = 3-oxobutanoyl-[ACP] + CO2 + CoA</text>
        <dbReference type="Rhea" id="RHEA:12080"/>
        <dbReference type="Rhea" id="RHEA-COMP:9623"/>
        <dbReference type="Rhea" id="RHEA-COMP:9625"/>
        <dbReference type="ChEBI" id="CHEBI:15378"/>
        <dbReference type="ChEBI" id="CHEBI:16526"/>
        <dbReference type="ChEBI" id="CHEBI:57287"/>
        <dbReference type="ChEBI" id="CHEBI:57288"/>
        <dbReference type="ChEBI" id="CHEBI:78449"/>
        <dbReference type="ChEBI" id="CHEBI:78450"/>
        <dbReference type="EC" id="2.3.1.180"/>
    </reaction>
</comment>
<evidence type="ECO:0000313" key="13">
    <source>
        <dbReference type="Proteomes" id="UP000004754"/>
    </source>
</evidence>
<keyword evidence="13" id="KW-1185">Reference proteome</keyword>
<evidence type="ECO:0000256" key="9">
    <source>
        <dbReference type="HAMAP-Rule" id="MF_01815"/>
    </source>
</evidence>
<dbReference type="OrthoDB" id="9815506at2"/>
<keyword evidence="3 9" id="KW-0808">Transferase</keyword>
<comment type="subcellular location">
    <subcellularLocation>
        <location evidence="9">Cytoplasm</location>
    </subcellularLocation>
</comment>
<dbReference type="Pfam" id="PF08545">
    <property type="entry name" value="ACP_syn_III"/>
    <property type="match status" value="1"/>
</dbReference>
<dbReference type="NCBIfam" id="NF006829">
    <property type="entry name" value="PRK09352.1"/>
    <property type="match status" value="1"/>
</dbReference>
<comment type="domain">
    <text evidence="9">The last Arg residue of the ACP-binding site is essential for the weak association between ACP/AcpP and FabH.</text>
</comment>
<dbReference type="STRING" id="887929.HMP0721_1674"/>
<dbReference type="HAMAP" id="MF_01815">
    <property type="entry name" value="FabH"/>
    <property type="match status" value="1"/>
</dbReference>
<organism evidence="12 13">
    <name type="scientific">Pseudoramibacter alactolyticus ATCC 23263</name>
    <dbReference type="NCBI Taxonomy" id="887929"/>
    <lineage>
        <taxon>Bacteria</taxon>
        <taxon>Bacillati</taxon>
        <taxon>Bacillota</taxon>
        <taxon>Clostridia</taxon>
        <taxon>Eubacteriales</taxon>
        <taxon>Eubacteriaceae</taxon>
        <taxon>Pseudoramibacter</taxon>
    </lineage>
</organism>
<comment type="subunit">
    <text evidence="9">Homodimer.</text>
</comment>
<comment type="similarity">
    <text evidence="1 9">Belongs to the thiolase-like superfamily. FabH family.</text>
</comment>
<feature type="active site" evidence="9">
    <location>
        <position position="114"/>
    </location>
</feature>
<keyword evidence="8 9" id="KW-0012">Acyltransferase</keyword>
<keyword evidence="4 9" id="KW-0276">Fatty acid metabolism</keyword>
<evidence type="ECO:0000256" key="5">
    <source>
        <dbReference type="ARBA" id="ARBA00023098"/>
    </source>
</evidence>
<feature type="active site" evidence="9">
    <location>
        <position position="240"/>
    </location>
</feature>
<protein>
    <recommendedName>
        <fullName evidence="9">Beta-ketoacyl-[acyl-carrier-protein] synthase III</fullName>
        <shortName evidence="9">Beta-ketoacyl-ACP synthase III</shortName>
        <shortName evidence="9">KAS III</shortName>
        <ecNumber evidence="9">2.3.1.180</ecNumber>
    </recommendedName>
    <alternativeName>
        <fullName evidence="9">3-oxoacyl-[acyl-carrier-protein] synthase 3</fullName>
    </alternativeName>
    <alternativeName>
        <fullName evidence="9">3-oxoacyl-[acyl-carrier-protein] synthase III</fullName>
    </alternativeName>
</protein>
<comment type="pathway">
    <text evidence="9">Lipid metabolism; fatty acid biosynthesis.</text>
</comment>
<sequence length="318" mass="33431">MNGINIIATGSATPVKVVTNDDMARLVDTSDEWITERTGIRRRRFISGDESTTSLSITAGWRALQASGIPPDQIGACIVATITPDTMTPSTANKVAAALELPTDMPSLDIGAACTGFIYALRVAQGLVTAGSDRPYALVIGAESLSRSADMTDRTTCVLFADGAGAAIVKADPDAVFHSWLGAEYAEAIGVPGAGNPDGHITMDGRPVFRFAVRIIPRIIRHMLAMSGQTLDDIDQVICHQANSRIINHAVKKLKADPAKFYQNLDHFGNTSGASIPLALDELVQIGRIAPGARLLLAGFGGGLTYGGTAITYRGPEG</sequence>
<dbReference type="AlphaFoldDB" id="E6MHW9"/>
<keyword evidence="6 9" id="KW-0275">Fatty acid biosynthesis</keyword>
<dbReference type="EC" id="2.3.1.180" evidence="9"/>
<proteinExistence type="inferred from homology"/>
<evidence type="ECO:0000313" key="12">
    <source>
        <dbReference type="EMBL" id="EFV01293.1"/>
    </source>
</evidence>
<evidence type="ECO:0000259" key="10">
    <source>
        <dbReference type="Pfam" id="PF08541"/>
    </source>
</evidence>
<feature type="active site" evidence="9">
    <location>
        <position position="270"/>
    </location>
</feature>
<evidence type="ECO:0000256" key="8">
    <source>
        <dbReference type="ARBA" id="ARBA00023315"/>
    </source>
</evidence>
<dbReference type="eggNOG" id="COG0332">
    <property type="taxonomic scope" value="Bacteria"/>
</dbReference>
<dbReference type="GO" id="GO:0033818">
    <property type="term" value="F:beta-ketoacyl-acyl-carrier-protein synthase III activity"/>
    <property type="evidence" value="ECO:0007669"/>
    <property type="project" value="UniProtKB-UniRule"/>
</dbReference>
<gene>
    <name evidence="9" type="primary">fabH</name>
    <name evidence="12" type="synonym">fabHA</name>
    <name evidence="12" type="ORF">HMP0721_1674</name>
</gene>
<feature type="domain" description="Beta-ketoacyl-[acyl-carrier-protein] synthase III C-terminal" evidence="10">
    <location>
        <begin position="225"/>
        <end position="312"/>
    </location>
</feature>
<evidence type="ECO:0000256" key="6">
    <source>
        <dbReference type="ARBA" id="ARBA00023160"/>
    </source>
</evidence>
<dbReference type="InterPro" id="IPR013751">
    <property type="entry name" value="ACP_syn_III_N"/>
</dbReference>
<evidence type="ECO:0000259" key="11">
    <source>
        <dbReference type="Pfam" id="PF08545"/>
    </source>
</evidence>
<dbReference type="NCBIfam" id="TIGR00747">
    <property type="entry name" value="fabH"/>
    <property type="match status" value="1"/>
</dbReference>
<dbReference type="EMBL" id="AEQN01000022">
    <property type="protein sequence ID" value="EFV01293.1"/>
    <property type="molecule type" value="Genomic_DNA"/>
</dbReference>
<dbReference type="GO" id="GO:0005737">
    <property type="term" value="C:cytoplasm"/>
    <property type="evidence" value="ECO:0007669"/>
    <property type="project" value="UniProtKB-SubCell"/>
</dbReference>
<keyword evidence="2 9" id="KW-0444">Lipid biosynthesis</keyword>
<feature type="domain" description="Beta-ketoacyl-[acyl-carrier-protein] synthase III N-terminal" evidence="11">
    <location>
        <begin position="108"/>
        <end position="179"/>
    </location>
</feature>
<dbReference type="PANTHER" id="PTHR43091:SF1">
    <property type="entry name" value="BETA-KETOACYL-[ACYL-CARRIER-PROTEIN] SYNTHASE III, CHLOROPLASTIC"/>
    <property type="match status" value="1"/>
</dbReference>
<dbReference type="GO" id="GO:0006633">
    <property type="term" value="P:fatty acid biosynthetic process"/>
    <property type="evidence" value="ECO:0007669"/>
    <property type="project" value="UniProtKB-UniRule"/>
</dbReference>
<feature type="region of interest" description="ACP-binding" evidence="9">
    <location>
        <begin position="241"/>
        <end position="245"/>
    </location>
</feature>
<name>E6MHW9_9FIRM</name>
<dbReference type="PANTHER" id="PTHR43091">
    <property type="entry name" value="3-OXOACYL-[ACYL-CARRIER-PROTEIN] SYNTHASE"/>
    <property type="match status" value="1"/>
</dbReference>
<evidence type="ECO:0000256" key="7">
    <source>
        <dbReference type="ARBA" id="ARBA00023268"/>
    </source>
</evidence>
<dbReference type="CDD" id="cd00830">
    <property type="entry name" value="KAS_III"/>
    <property type="match status" value="1"/>
</dbReference>
<evidence type="ECO:0000256" key="4">
    <source>
        <dbReference type="ARBA" id="ARBA00022832"/>
    </source>
</evidence>